<keyword evidence="8 12" id="KW-0406">Ion transport</keyword>
<dbReference type="InterPro" id="IPR001873">
    <property type="entry name" value="ENaC"/>
</dbReference>
<dbReference type="OrthoDB" id="6238402at2759"/>
<keyword evidence="7" id="KW-0915">Sodium</keyword>
<dbReference type="Proteomes" id="UP000410492">
    <property type="component" value="Unassembled WGS sequence"/>
</dbReference>
<evidence type="ECO:0000256" key="13">
    <source>
        <dbReference type="SAM" id="Phobius"/>
    </source>
</evidence>
<keyword evidence="11 12" id="KW-0407">Ion channel</keyword>
<evidence type="ECO:0000256" key="3">
    <source>
        <dbReference type="ARBA" id="ARBA00022448"/>
    </source>
</evidence>
<accession>A0A653DJT1</accession>
<feature type="transmembrane region" description="Helical" evidence="13">
    <location>
        <begin position="254"/>
        <end position="277"/>
    </location>
</feature>
<proteinExistence type="inferred from homology"/>
<dbReference type="EMBL" id="CAACVG010012553">
    <property type="protein sequence ID" value="VEN60466.1"/>
    <property type="molecule type" value="Genomic_DNA"/>
</dbReference>
<evidence type="ECO:0000256" key="6">
    <source>
        <dbReference type="ARBA" id="ARBA00022989"/>
    </source>
</evidence>
<dbReference type="GO" id="GO:0005886">
    <property type="term" value="C:plasma membrane"/>
    <property type="evidence" value="ECO:0007669"/>
    <property type="project" value="TreeGrafter"/>
</dbReference>
<dbReference type="Pfam" id="PF00858">
    <property type="entry name" value="ASC"/>
    <property type="match status" value="1"/>
</dbReference>
<evidence type="ECO:0000256" key="9">
    <source>
        <dbReference type="ARBA" id="ARBA00023136"/>
    </source>
</evidence>
<keyword evidence="10 12" id="KW-0739">Sodium transport</keyword>
<organism evidence="14 15">
    <name type="scientific">Callosobruchus maculatus</name>
    <name type="common">Southern cowpea weevil</name>
    <name type="synonym">Pulse bruchid</name>
    <dbReference type="NCBI Taxonomy" id="64391"/>
    <lineage>
        <taxon>Eukaryota</taxon>
        <taxon>Metazoa</taxon>
        <taxon>Ecdysozoa</taxon>
        <taxon>Arthropoda</taxon>
        <taxon>Hexapoda</taxon>
        <taxon>Insecta</taxon>
        <taxon>Pterygota</taxon>
        <taxon>Neoptera</taxon>
        <taxon>Endopterygota</taxon>
        <taxon>Coleoptera</taxon>
        <taxon>Polyphaga</taxon>
        <taxon>Cucujiformia</taxon>
        <taxon>Chrysomeloidea</taxon>
        <taxon>Chrysomelidae</taxon>
        <taxon>Bruchinae</taxon>
        <taxon>Bruchini</taxon>
        <taxon>Callosobruchus</taxon>
    </lineage>
</organism>
<evidence type="ECO:0000256" key="7">
    <source>
        <dbReference type="ARBA" id="ARBA00023053"/>
    </source>
</evidence>
<comment type="subcellular location">
    <subcellularLocation>
        <location evidence="1">Membrane</location>
        <topology evidence="1">Multi-pass membrane protein</topology>
    </subcellularLocation>
</comment>
<dbReference type="PANTHER" id="PTHR11690">
    <property type="entry name" value="AMILORIDE-SENSITIVE SODIUM CHANNEL-RELATED"/>
    <property type="match status" value="1"/>
</dbReference>
<evidence type="ECO:0000313" key="15">
    <source>
        <dbReference type="Proteomes" id="UP000410492"/>
    </source>
</evidence>
<keyword evidence="6 13" id="KW-1133">Transmembrane helix</keyword>
<sequence length="376" mass="43870">MDMKTLLYNITFNCTEMFSSCTFKSLQKDCCEMFIPTFTEYGICFVFNSQHHLKSILDIEYPEVEIQNIQETDPDWAVRFVVRNTDTPIWIYITSSDELASTDTQPHHVWDFNVEEVMFSVKETYTTTDTAQLSIKQRRCAFDEDIKLAGYTDYSYTLCTRQCRMNNVLRLCKCIPYFYPSYKRPCDIMDLICVSEKLDEISNLDHCNCYLGCLNTVYEVEKLDALGTGREDTWRSTLTIKFVSWPMVKYKREVLFGWVDLLVSFGGIAGLFLGFSLLSGVEIVYYFTIRAFFMVLMEKDELRRIKKEESMKPIPPYDLSLTPYCISKPLPGYGIDQVLKNYKQSEKMGKQMVLGRRRLKPPSDVMIPPFGIEFMN</sequence>
<dbReference type="Gene3D" id="1.10.287.770">
    <property type="entry name" value="YojJ-like"/>
    <property type="match status" value="1"/>
</dbReference>
<gene>
    <name evidence="14" type="ORF">CALMAC_LOCUS18158</name>
</gene>
<evidence type="ECO:0000256" key="5">
    <source>
        <dbReference type="ARBA" id="ARBA00022692"/>
    </source>
</evidence>
<evidence type="ECO:0000256" key="12">
    <source>
        <dbReference type="RuleBase" id="RU000679"/>
    </source>
</evidence>
<evidence type="ECO:0000256" key="8">
    <source>
        <dbReference type="ARBA" id="ARBA00023065"/>
    </source>
</evidence>
<evidence type="ECO:0000256" key="11">
    <source>
        <dbReference type="ARBA" id="ARBA00023303"/>
    </source>
</evidence>
<dbReference type="AlphaFoldDB" id="A0A653DJT1"/>
<dbReference type="Gene3D" id="2.60.470.10">
    <property type="entry name" value="Acid-sensing ion channels like domains"/>
    <property type="match status" value="1"/>
</dbReference>
<keyword evidence="3 12" id="KW-0813">Transport</keyword>
<keyword evidence="9 13" id="KW-0472">Membrane</keyword>
<dbReference type="PANTHER" id="PTHR11690:SF247">
    <property type="entry name" value="PICKPOCKET 23, ISOFORM C"/>
    <property type="match status" value="1"/>
</dbReference>
<evidence type="ECO:0000256" key="10">
    <source>
        <dbReference type="ARBA" id="ARBA00023201"/>
    </source>
</evidence>
<keyword evidence="5 12" id="KW-0812">Transmembrane</keyword>
<evidence type="ECO:0000256" key="1">
    <source>
        <dbReference type="ARBA" id="ARBA00004141"/>
    </source>
</evidence>
<keyword evidence="4 12" id="KW-0894">Sodium channel</keyword>
<name>A0A653DJT1_CALMS</name>
<comment type="similarity">
    <text evidence="2 12">Belongs to the amiloride-sensitive sodium channel (TC 1.A.6) family.</text>
</comment>
<dbReference type="GO" id="GO:0015280">
    <property type="term" value="F:ligand-gated sodium channel activity"/>
    <property type="evidence" value="ECO:0007669"/>
    <property type="project" value="TreeGrafter"/>
</dbReference>
<evidence type="ECO:0000313" key="14">
    <source>
        <dbReference type="EMBL" id="VEN60466.1"/>
    </source>
</evidence>
<evidence type="ECO:0000256" key="4">
    <source>
        <dbReference type="ARBA" id="ARBA00022461"/>
    </source>
</evidence>
<reference evidence="14 15" key="1">
    <citation type="submission" date="2019-01" db="EMBL/GenBank/DDBJ databases">
        <authorList>
            <person name="Sayadi A."/>
        </authorList>
    </citation>
    <scope>NUCLEOTIDE SEQUENCE [LARGE SCALE GENOMIC DNA]</scope>
</reference>
<keyword evidence="15" id="KW-1185">Reference proteome</keyword>
<protein>
    <submittedName>
        <fullName evidence="14">Uncharacterized protein</fullName>
    </submittedName>
</protein>
<evidence type="ECO:0000256" key="2">
    <source>
        <dbReference type="ARBA" id="ARBA00007193"/>
    </source>
</evidence>